<comment type="caution">
    <text evidence="1">The sequence shown here is derived from an EMBL/GenBank/DDBJ whole genome shotgun (WGS) entry which is preliminary data.</text>
</comment>
<dbReference type="Proteomes" id="UP001152320">
    <property type="component" value="Chromosome 4"/>
</dbReference>
<keyword evidence="2" id="KW-1185">Reference proteome</keyword>
<name>A0A9Q1CEX4_HOLLE</name>
<proteinExistence type="predicted"/>
<evidence type="ECO:0000313" key="1">
    <source>
        <dbReference type="EMBL" id="KAJ8044178.1"/>
    </source>
</evidence>
<dbReference type="EMBL" id="JAIZAY010000004">
    <property type="protein sequence ID" value="KAJ8044178.1"/>
    <property type="molecule type" value="Genomic_DNA"/>
</dbReference>
<gene>
    <name evidence="1" type="ORF">HOLleu_11564</name>
</gene>
<accession>A0A9Q1CEX4</accession>
<dbReference type="PANTHER" id="PTHR47331:SF1">
    <property type="entry name" value="GAG-LIKE PROTEIN"/>
    <property type="match status" value="1"/>
</dbReference>
<dbReference type="PANTHER" id="PTHR47331">
    <property type="entry name" value="PHD-TYPE DOMAIN-CONTAINING PROTEIN"/>
    <property type="match status" value="1"/>
</dbReference>
<evidence type="ECO:0000313" key="2">
    <source>
        <dbReference type="Proteomes" id="UP001152320"/>
    </source>
</evidence>
<dbReference type="Gene3D" id="3.30.420.10">
    <property type="entry name" value="Ribonuclease H-like superfamily/Ribonuclease H"/>
    <property type="match status" value="1"/>
</dbReference>
<reference evidence="1" key="1">
    <citation type="submission" date="2021-10" db="EMBL/GenBank/DDBJ databases">
        <title>Tropical sea cucumber genome reveals ecological adaptation and Cuvierian tubules defense mechanism.</title>
        <authorList>
            <person name="Chen T."/>
        </authorList>
    </citation>
    <scope>NUCLEOTIDE SEQUENCE</scope>
    <source>
        <strain evidence="1">Nanhai2018</strain>
        <tissue evidence="1">Muscle</tissue>
    </source>
</reference>
<organism evidence="1 2">
    <name type="scientific">Holothuria leucospilota</name>
    <name type="common">Black long sea cucumber</name>
    <name type="synonym">Mertensiothuria leucospilota</name>
    <dbReference type="NCBI Taxonomy" id="206669"/>
    <lineage>
        <taxon>Eukaryota</taxon>
        <taxon>Metazoa</taxon>
        <taxon>Echinodermata</taxon>
        <taxon>Eleutherozoa</taxon>
        <taxon>Echinozoa</taxon>
        <taxon>Holothuroidea</taxon>
        <taxon>Aspidochirotacea</taxon>
        <taxon>Aspidochirotida</taxon>
        <taxon>Holothuriidae</taxon>
        <taxon>Holothuria</taxon>
    </lineage>
</organism>
<dbReference type="AlphaFoldDB" id="A0A9Q1CEX4"/>
<dbReference type="OrthoDB" id="10066543at2759"/>
<protein>
    <submittedName>
        <fullName evidence="1">Uncharacterized protein</fullName>
    </submittedName>
</protein>
<dbReference type="GO" id="GO:0003676">
    <property type="term" value="F:nucleic acid binding"/>
    <property type="evidence" value="ECO:0007669"/>
    <property type="project" value="InterPro"/>
</dbReference>
<sequence length="76" mass="8737">MAPLPSVRMKQPLRAFSRTAVDFAGPFLTKQGRGRVQQKRYLCLFTCLLSRAVHLEVAYGMDTDSFLNVFNRMINR</sequence>
<dbReference type="InterPro" id="IPR036397">
    <property type="entry name" value="RNaseH_sf"/>
</dbReference>